<feature type="compositionally biased region" description="Basic and acidic residues" evidence="3">
    <location>
        <begin position="1014"/>
        <end position="1023"/>
    </location>
</feature>
<feature type="region of interest" description="Disordered" evidence="3">
    <location>
        <begin position="1052"/>
        <end position="1088"/>
    </location>
</feature>
<feature type="compositionally biased region" description="Polar residues" evidence="3">
    <location>
        <begin position="1"/>
        <end position="15"/>
    </location>
</feature>
<dbReference type="PANTHER" id="PTHR14095">
    <property type="entry name" value="PHOSPHATASE 2A REGULATORY SUBUNIT-RELATED"/>
    <property type="match status" value="1"/>
</dbReference>
<keyword evidence="6" id="KW-1185">Reference proteome</keyword>
<feature type="compositionally biased region" description="Polar residues" evidence="3">
    <location>
        <begin position="635"/>
        <end position="661"/>
    </location>
</feature>
<dbReference type="Gene3D" id="1.10.238.220">
    <property type="match status" value="1"/>
</dbReference>
<feature type="compositionally biased region" description="Basic and acidic residues" evidence="3">
    <location>
        <begin position="478"/>
        <end position="492"/>
    </location>
</feature>
<evidence type="ECO:0000313" key="6">
    <source>
        <dbReference type="Proteomes" id="UP000218231"/>
    </source>
</evidence>
<feature type="region of interest" description="Disordered" evidence="3">
    <location>
        <begin position="822"/>
        <end position="901"/>
    </location>
</feature>
<dbReference type="Gene3D" id="1.10.238.10">
    <property type="entry name" value="EF-hand"/>
    <property type="match status" value="1"/>
</dbReference>
<dbReference type="GO" id="GO:0000159">
    <property type="term" value="C:protein phosphatase type 2A complex"/>
    <property type="evidence" value="ECO:0007669"/>
    <property type="project" value="TreeGrafter"/>
</dbReference>
<dbReference type="FunFam" id="1.10.238.10:FF:000025">
    <property type="entry name" value="serine/threonine-protein phosphatase 2A regulatory subunit B'' subunit alpha"/>
    <property type="match status" value="1"/>
</dbReference>
<dbReference type="Pfam" id="PF17958">
    <property type="entry name" value="EF-hand_13"/>
    <property type="match status" value="1"/>
</dbReference>
<feature type="region of interest" description="Disordered" evidence="3">
    <location>
        <begin position="635"/>
        <end position="680"/>
    </location>
</feature>
<feature type="compositionally biased region" description="Low complexity" evidence="3">
    <location>
        <begin position="192"/>
        <end position="217"/>
    </location>
</feature>
<name>A0A2A2LLK6_9BILA</name>
<proteinExistence type="predicted"/>
<feature type="region of interest" description="Disordered" evidence="3">
    <location>
        <begin position="572"/>
        <end position="599"/>
    </location>
</feature>
<evidence type="ECO:0000256" key="3">
    <source>
        <dbReference type="SAM" id="MobiDB-lite"/>
    </source>
</evidence>
<feature type="region of interest" description="Disordered" evidence="3">
    <location>
        <begin position="182"/>
        <end position="219"/>
    </location>
</feature>
<comment type="caution">
    <text evidence="5">The sequence shown here is derived from an EMBL/GenBank/DDBJ whole genome shotgun (WGS) entry which is preliminary data.</text>
</comment>
<dbReference type="PROSITE" id="PS50222">
    <property type="entry name" value="EF_HAND_2"/>
    <property type="match status" value="1"/>
</dbReference>
<dbReference type="EMBL" id="LIAE01006614">
    <property type="protein sequence ID" value="PAV86965.1"/>
    <property type="molecule type" value="Genomic_DNA"/>
</dbReference>
<feature type="region of interest" description="Disordered" evidence="3">
    <location>
        <begin position="914"/>
        <end position="948"/>
    </location>
</feature>
<feature type="compositionally biased region" description="Polar residues" evidence="3">
    <location>
        <begin position="311"/>
        <end position="338"/>
    </location>
</feature>
<feature type="region of interest" description="Disordered" evidence="3">
    <location>
        <begin position="231"/>
        <end position="251"/>
    </location>
</feature>
<keyword evidence="2" id="KW-0106">Calcium</keyword>
<organism evidence="5 6">
    <name type="scientific">Diploscapter pachys</name>
    <dbReference type="NCBI Taxonomy" id="2018661"/>
    <lineage>
        <taxon>Eukaryota</taxon>
        <taxon>Metazoa</taxon>
        <taxon>Ecdysozoa</taxon>
        <taxon>Nematoda</taxon>
        <taxon>Chromadorea</taxon>
        <taxon>Rhabditida</taxon>
        <taxon>Rhabditina</taxon>
        <taxon>Rhabditomorpha</taxon>
        <taxon>Rhabditoidea</taxon>
        <taxon>Rhabditidae</taxon>
        <taxon>Diploscapter</taxon>
    </lineage>
</organism>
<feature type="compositionally biased region" description="Acidic residues" evidence="3">
    <location>
        <begin position="1052"/>
        <end position="1079"/>
    </location>
</feature>
<gene>
    <name evidence="5" type="ORF">WR25_15082</name>
</gene>
<feature type="compositionally biased region" description="Low complexity" evidence="3">
    <location>
        <begin position="1241"/>
        <end position="1252"/>
    </location>
</feature>
<feature type="compositionally biased region" description="Polar residues" evidence="3">
    <location>
        <begin position="829"/>
        <end position="855"/>
    </location>
</feature>
<dbReference type="SUPFAM" id="SSF47473">
    <property type="entry name" value="EF-hand"/>
    <property type="match status" value="2"/>
</dbReference>
<accession>A0A2A2LLK6</accession>
<dbReference type="InterPro" id="IPR011992">
    <property type="entry name" value="EF-hand-dom_pair"/>
</dbReference>
<dbReference type="InterPro" id="IPR002048">
    <property type="entry name" value="EF_hand_dom"/>
</dbReference>
<dbReference type="InterPro" id="IPR048855">
    <property type="entry name" value="P2R3A_B_D_EF-hand"/>
</dbReference>
<feature type="region of interest" description="Disordered" evidence="3">
    <location>
        <begin position="1004"/>
        <end position="1023"/>
    </location>
</feature>
<feature type="compositionally biased region" description="Polar residues" evidence="3">
    <location>
        <begin position="883"/>
        <end position="900"/>
    </location>
</feature>
<dbReference type="PROSITE" id="PS00018">
    <property type="entry name" value="EF_HAND_1"/>
    <property type="match status" value="1"/>
</dbReference>
<evidence type="ECO:0000259" key="4">
    <source>
        <dbReference type="PROSITE" id="PS50222"/>
    </source>
</evidence>
<dbReference type="GO" id="GO:0019888">
    <property type="term" value="F:protein phosphatase regulator activity"/>
    <property type="evidence" value="ECO:0007669"/>
    <property type="project" value="TreeGrafter"/>
</dbReference>
<feature type="compositionally biased region" description="Low complexity" evidence="3">
    <location>
        <begin position="92"/>
        <end position="103"/>
    </location>
</feature>
<protein>
    <recommendedName>
        <fullName evidence="4">EF-hand domain-containing protein</fullName>
    </recommendedName>
</protein>
<dbReference type="PANTHER" id="PTHR14095:SF0">
    <property type="entry name" value="MIP22305P"/>
    <property type="match status" value="1"/>
</dbReference>
<feature type="compositionally biased region" description="Low complexity" evidence="3">
    <location>
        <begin position="1217"/>
        <end position="1226"/>
    </location>
</feature>
<feature type="region of interest" description="Disordered" evidence="3">
    <location>
        <begin position="478"/>
        <end position="509"/>
    </location>
</feature>
<feature type="region of interest" description="Disordered" evidence="3">
    <location>
        <begin position="1"/>
        <end position="48"/>
    </location>
</feature>
<dbReference type="CDD" id="cd21504">
    <property type="entry name" value="PPP2R3A_B-like"/>
    <property type="match status" value="1"/>
</dbReference>
<feature type="compositionally biased region" description="Acidic residues" evidence="3">
    <location>
        <begin position="915"/>
        <end position="939"/>
    </location>
</feature>
<evidence type="ECO:0000256" key="1">
    <source>
        <dbReference type="ARBA" id="ARBA00022723"/>
    </source>
</evidence>
<dbReference type="Pfam" id="PF21161">
    <property type="entry name" value="P2R3B_EF-hand"/>
    <property type="match status" value="1"/>
</dbReference>
<feature type="compositionally biased region" description="Polar residues" evidence="3">
    <location>
        <begin position="1227"/>
        <end position="1240"/>
    </location>
</feature>
<keyword evidence="1" id="KW-0479">Metal-binding</keyword>
<dbReference type="FunFam" id="1.10.238.230:FF:000001">
    <property type="entry name" value="Serine/threonine-protein phosphatase 2A regulatory subunit B'' subunit beta"/>
    <property type="match status" value="1"/>
</dbReference>
<evidence type="ECO:0000313" key="5">
    <source>
        <dbReference type="EMBL" id="PAV86965.1"/>
    </source>
</evidence>
<reference evidence="5 6" key="1">
    <citation type="journal article" date="2017" name="Curr. Biol.">
        <title>Genome architecture and evolution of a unichromosomal asexual nematode.</title>
        <authorList>
            <person name="Fradin H."/>
            <person name="Zegar C."/>
            <person name="Gutwein M."/>
            <person name="Lucas J."/>
            <person name="Kovtun M."/>
            <person name="Corcoran D."/>
            <person name="Baugh L.R."/>
            <person name="Kiontke K."/>
            <person name="Gunsalus K."/>
            <person name="Fitch D.H."/>
            <person name="Piano F."/>
        </authorList>
    </citation>
    <scope>NUCLEOTIDE SEQUENCE [LARGE SCALE GENOMIC DNA]</scope>
    <source>
        <strain evidence="5">PF1309</strain>
    </source>
</reference>
<feature type="compositionally biased region" description="Low complexity" evidence="3">
    <location>
        <begin position="21"/>
        <end position="31"/>
    </location>
</feature>
<dbReference type="Proteomes" id="UP000218231">
    <property type="component" value="Unassembled WGS sequence"/>
</dbReference>
<feature type="compositionally biased region" description="Low complexity" evidence="3">
    <location>
        <begin position="1196"/>
        <end position="1209"/>
    </location>
</feature>
<feature type="region of interest" description="Disordered" evidence="3">
    <location>
        <begin position="86"/>
        <end position="107"/>
    </location>
</feature>
<feature type="region of interest" description="Disordered" evidence="3">
    <location>
        <begin position="1195"/>
        <end position="1252"/>
    </location>
</feature>
<dbReference type="STRING" id="2018661.A0A2A2LLK6"/>
<feature type="compositionally biased region" description="Polar residues" evidence="3">
    <location>
        <begin position="293"/>
        <end position="304"/>
    </location>
</feature>
<feature type="domain" description="EF-hand" evidence="4">
    <location>
        <begin position="1565"/>
        <end position="1600"/>
    </location>
</feature>
<dbReference type="InterPro" id="IPR018247">
    <property type="entry name" value="EF_Hand_1_Ca_BS"/>
</dbReference>
<dbReference type="InterPro" id="IPR041534">
    <property type="entry name" value="EF-hand_13"/>
</dbReference>
<dbReference type="Gene3D" id="1.10.238.230">
    <property type="match status" value="1"/>
</dbReference>
<feature type="region of interest" description="Disordered" evidence="3">
    <location>
        <begin position="270"/>
        <end position="338"/>
    </location>
</feature>
<feature type="region of interest" description="Disordered" evidence="3">
    <location>
        <begin position="1277"/>
        <end position="1299"/>
    </location>
</feature>
<evidence type="ECO:0000256" key="2">
    <source>
        <dbReference type="ARBA" id="ARBA00022837"/>
    </source>
</evidence>
<dbReference type="GO" id="GO:0005509">
    <property type="term" value="F:calcium ion binding"/>
    <property type="evidence" value="ECO:0007669"/>
    <property type="project" value="InterPro"/>
</dbReference>
<dbReference type="OrthoDB" id="5586at2759"/>
<sequence>MYSRDPSSVSSSNYADGQFASSSRPSNGTSSPVPPDQGARNRSSSANGRLIYLASTPAAFASEEPHDSSMMTNEAMRSIVQRLQNDEKYDRNGNINGTNGPTNYSYRQSSAIGARSPFTSSALLQQLKERSPGNSSALLELISKYPEARQNVEVRSMQTTISTNQPDSMSYFWKGRGGESEWLSPSSSIDQSPYRLSSLPSDSYSPSVSSSSASGNSATHQQFYNDHSAAQVLQSQASSQSQPSQSQASASSGGLAEAYLLARRELEAAKQRVLQSERHRHSRSPSPFPFEQPTFQNQNSTSHLSLDPYSSGIQGQAHQPINSSNTYSRVSPTKTRTLPSNYYRSSAIDFSEHPLDRLARLDTQLEHLLADDPASVHRILAAEFANNQDNDDMSKSTNEWSKSFAQMQGRFRDAGPIQDQGQGNHVNGGGFYTAPSFVSGMTADYATMPRGAFRLGMTSALSKSTSQTEMPSLLQAAVEKRARASEAPEPRHSPNGMGGPRRGSGAIDSFWSNTVGQRASSPTTQRIPSHLTAAERLQLLQEPVDAKPGTPPRMGSGTALAARRAQYLNEAAPPSNAQEKPAARPASAYSGSNGPNFTGLDRAVQELEREVRTATGYSQGARRIGGCMRFPTEENTLSPHSHARNMTFTSGGSYSAHTTHSLRPRRDDHSLSPESTSDASSIYQIPTGLPHPKPKHNVKEQLHQVYSQNGYLSPKAAAASFTSRSPNFPVPTIGSVASRITEFERRPGTPTIQVASGFDAATDTRPIAPPLSPRGTVFRSRPIIHVDLGSKSPQFSNTHFDFPAKNVTVANYSAASTQDIAPVHKSHPEPSSYQLSVNTSQPQQQPWVNGSSSSVFKLGRPSPDLWLHRGSPEAVSSPDPSARSANHSPERQTIQLNGKSNHFVLPGKQLNYYETETESEEDEEQCSESESESEEDQSELGEAQQRARRLDQLGSALAASCDFWYVPDEEEAEEEDEEEQENHYVYPSTSSDIASSCVFWSMNDPSASDGSNEEVTKTPETEIRRKSASPLVNFTLDLGASCEANVCIPREDDSEFEDESMWDEEWDEEVTEEEEDEEGCPSNPATNSAALNSVFWDMLDSDIRQELDIRKEILSATRAADGNPALENGTSSSSQELNETFTVRLRDSSTPVPEDSDENTAEFVMSNYSRREGSPMPDTEAASTSFTMRMGLVWLGSSKPPGSKSKPMGLPLPRTPPGGKATPTTANHSVAASKAQTADFDSSSGTSDGSINISKATKGIEETLRLDGKVLNNLLDEQYRPSPKKASSPTKKPPRQPLINYPRFYYPQGQPVSSVVNDSALRRVCEVFKAFPNQQCEIDDMFEVCQAAGLPLYWKAPIFAALTKNEPRPATLMDFTVWWRAMTSVAHDEASRFVYTLTGGTKSHLLPADFHSLVMDIIHTHPGLGFYREAVEFHDKYRDVVVTRIFWNVARNWSGKITTEEIRKSDLLQAIRELQLDDDINKSLRYFSYEHFYVVYCKFFDLDTDHDMKIDRDDLATHSDGAIVPLVVERIFSGAVCRIARRKDNVEQIGLVEFTQFLLAEEDKAHRTSIEYWFRILDQDGDGVVTLYDMEKFHEQIQKKLAERNIDSMAFKDVACQLIDMIGSGCTSSFRLKDLKASKLRARFINSFVNWHKFYTQETNEGSESARIEDESGQELSEWDRYCMEEYEQILEHDEAETILIHLCTPICESMDMNECALCIWLEARSIAGPPCPVALFSLAARATADSSKVRPPIM</sequence>